<proteinExistence type="predicted"/>
<dbReference type="AlphaFoldDB" id="S4P7V3"/>
<reference evidence="1" key="2">
    <citation type="submission" date="2013-05" db="EMBL/GenBank/DDBJ databases">
        <authorList>
            <person name="Carter J.-M."/>
            <person name="Baker S.C."/>
            <person name="Pink R."/>
            <person name="Carter D.R.F."/>
            <person name="Collins A."/>
            <person name="Tomlin J."/>
            <person name="Gibbs M."/>
            <person name="Breuker C.J."/>
        </authorList>
    </citation>
    <scope>NUCLEOTIDE SEQUENCE</scope>
    <source>
        <tissue evidence="1">Ovary</tissue>
    </source>
</reference>
<name>S4P7V3_9NEOP</name>
<protein>
    <submittedName>
        <fullName evidence="1">Uncharacterized protein</fullName>
    </submittedName>
</protein>
<sequence>MESRQGHCPLRLSTVFIYRHIPINHQHQSIKGLRQGTGLFRMRRISVGVWLSAEWWTSQALENIMENS</sequence>
<feature type="non-terminal residue" evidence="1">
    <location>
        <position position="68"/>
    </location>
</feature>
<accession>S4P7V3</accession>
<dbReference type="EMBL" id="GAIX01009780">
    <property type="protein sequence ID" value="JAA82780.1"/>
    <property type="molecule type" value="Transcribed_RNA"/>
</dbReference>
<reference evidence="1" key="1">
    <citation type="journal article" date="2013" name="BMC Genomics">
        <title>Unscrambling butterfly oogenesis.</title>
        <authorList>
            <person name="Carter J.M."/>
            <person name="Baker S.C."/>
            <person name="Pink R."/>
            <person name="Carter D.R."/>
            <person name="Collins A."/>
            <person name="Tomlin J."/>
            <person name="Gibbs M."/>
            <person name="Breuker C.J."/>
        </authorList>
    </citation>
    <scope>NUCLEOTIDE SEQUENCE</scope>
    <source>
        <tissue evidence="1">Ovary</tissue>
    </source>
</reference>
<evidence type="ECO:0000313" key="1">
    <source>
        <dbReference type="EMBL" id="JAA82780.1"/>
    </source>
</evidence>
<organism evidence="1">
    <name type="scientific">Pararge aegeria</name>
    <name type="common">speckled wood butterfly</name>
    <dbReference type="NCBI Taxonomy" id="116150"/>
    <lineage>
        <taxon>Eukaryota</taxon>
        <taxon>Metazoa</taxon>
        <taxon>Ecdysozoa</taxon>
        <taxon>Arthropoda</taxon>
        <taxon>Hexapoda</taxon>
        <taxon>Insecta</taxon>
        <taxon>Pterygota</taxon>
        <taxon>Neoptera</taxon>
        <taxon>Endopterygota</taxon>
        <taxon>Lepidoptera</taxon>
        <taxon>Glossata</taxon>
        <taxon>Ditrysia</taxon>
        <taxon>Papilionoidea</taxon>
        <taxon>Nymphalidae</taxon>
        <taxon>Satyrinae</taxon>
        <taxon>Satyrini</taxon>
        <taxon>Parargina</taxon>
        <taxon>Pararge</taxon>
    </lineage>
</organism>